<evidence type="ECO:0000313" key="2">
    <source>
        <dbReference type="Proteomes" id="UP000261828"/>
    </source>
</evidence>
<gene>
    <name evidence="1" type="ORF">DX873_15590</name>
</gene>
<reference evidence="1 2" key="1">
    <citation type="submission" date="2018-08" db="EMBL/GenBank/DDBJ databases">
        <title>Muricauda nanhaiensis sp. nov., isolated from seawater of the South China Sea.</title>
        <authorList>
            <person name="Dang Y."/>
        </authorList>
    </citation>
    <scope>NUCLEOTIDE SEQUENCE [LARGE SCALE GENOMIC DNA]</scope>
    <source>
        <strain evidence="1 2">SM1704</strain>
    </source>
</reference>
<dbReference type="Proteomes" id="UP000261828">
    <property type="component" value="Unassembled WGS sequence"/>
</dbReference>
<accession>A0A371JMP9</accession>
<dbReference type="InterPro" id="IPR018534">
    <property type="entry name" value="Tet_reg_excision_RteC"/>
</dbReference>
<evidence type="ECO:0008006" key="3">
    <source>
        <dbReference type="Google" id="ProtNLM"/>
    </source>
</evidence>
<protein>
    <recommendedName>
        <fullName evidence="3">RteC protein</fullName>
    </recommendedName>
</protein>
<keyword evidence="2" id="KW-1185">Reference proteome</keyword>
<dbReference type="RefSeq" id="WP_010519647.1">
    <property type="nucleotide sequence ID" value="NZ_QTJX01000004.1"/>
</dbReference>
<organism evidence="1 2">
    <name type="scientific">Flagellimonas nanhaiensis</name>
    <dbReference type="NCBI Taxonomy" id="2292706"/>
    <lineage>
        <taxon>Bacteria</taxon>
        <taxon>Pseudomonadati</taxon>
        <taxon>Bacteroidota</taxon>
        <taxon>Flavobacteriia</taxon>
        <taxon>Flavobacteriales</taxon>
        <taxon>Flavobacteriaceae</taxon>
        <taxon>Flagellimonas</taxon>
    </lineage>
</organism>
<dbReference type="EMBL" id="QTJX01000004">
    <property type="protein sequence ID" value="RDY58422.1"/>
    <property type="molecule type" value="Genomic_DNA"/>
</dbReference>
<dbReference type="Pfam" id="PF09357">
    <property type="entry name" value="RteC"/>
    <property type="match status" value="1"/>
</dbReference>
<evidence type="ECO:0000313" key="1">
    <source>
        <dbReference type="EMBL" id="RDY58422.1"/>
    </source>
</evidence>
<dbReference type="AlphaFoldDB" id="A0A371JMP9"/>
<sequence>MELHLLSQELSEELARIESITKDVVKKSDLSIVLCRNLLTKLKRFISKKKFESPAKEILFFKYTKQVPLSNLVYFFELKSFEIHYPKGDGSTKRKYTTRKLKKLNDFFSRNLDFIQYIDQGKTYLDTHYFTREYFNEFNITHARYYFRDPDFSTSHDLLLAKLSANRRLITYLDHRLKNIDRPNGHPFIPLTQLNWTASKTDMTELAYALKSSRAVNDGKVSIREIIKTLEQAFRFKSGDPYRNYGEIRIRKKSRTKFLDDLTTSLLFDLEKGDE</sequence>
<name>A0A371JMP9_9FLAO</name>
<proteinExistence type="predicted"/>
<dbReference type="OrthoDB" id="790983at2"/>
<comment type="caution">
    <text evidence="1">The sequence shown here is derived from an EMBL/GenBank/DDBJ whole genome shotgun (WGS) entry which is preliminary data.</text>
</comment>